<dbReference type="Pfam" id="PF07734">
    <property type="entry name" value="FBA_1"/>
    <property type="match status" value="1"/>
</dbReference>
<dbReference type="AlphaFoldDB" id="A0A444WNA4"/>
<evidence type="ECO:0000259" key="2">
    <source>
        <dbReference type="PROSITE" id="PS50181"/>
    </source>
</evidence>
<gene>
    <name evidence="3" type="ORF">Ahy_Scaffold8g108484</name>
</gene>
<dbReference type="Pfam" id="PF00646">
    <property type="entry name" value="F-box"/>
    <property type="match status" value="1"/>
</dbReference>
<evidence type="ECO:0000256" key="1">
    <source>
        <dbReference type="SAM" id="MobiDB-lite"/>
    </source>
</evidence>
<dbReference type="InterPro" id="IPR006527">
    <property type="entry name" value="F-box-assoc_dom_typ1"/>
</dbReference>
<organism evidence="3 4">
    <name type="scientific">Arachis hypogaea</name>
    <name type="common">Peanut</name>
    <dbReference type="NCBI Taxonomy" id="3818"/>
    <lineage>
        <taxon>Eukaryota</taxon>
        <taxon>Viridiplantae</taxon>
        <taxon>Streptophyta</taxon>
        <taxon>Embryophyta</taxon>
        <taxon>Tracheophyta</taxon>
        <taxon>Spermatophyta</taxon>
        <taxon>Magnoliopsida</taxon>
        <taxon>eudicotyledons</taxon>
        <taxon>Gunneridae</taxon>
        <taxon>Pentapetalae</taxon>
        <taxon>rosids</taxon>
        <taxon>fabids</taxon>
        <taxon>Fabales</taxon>
        <taxon>Fabaceae</taxon>
        <taxon>Papilionoideae</taxon>
        <taxon>50 kb inversion clade</taxon>
        <taxon>dalbergioids sensu lato</taxon>
        <taxon>Dalbergieae</taxon>
        <taxon>Pterocarpus clade</taxon>
        <taxon>Arachis</taxon>
    </lineage>
</organism>
<protein>
    <recommendedName>
        <fullName evidence="2">F-box domain-containing protein</fullName>
    </recommendedName>
</protein>
<dbReference type="SUPFAM" id="SSF81383">
    <property type="entry name" value="F-box domain"/>
    <property type="match status" value="1"/>
</dbReference>
<name>A0A444WNA4_ARAHY</name>
<dbReference type="PROSITE" id="PS50181">
    <property type="entry name" value="FBOX"/>
    <property type="match status" value="1"/>
</dbReference>
<reference evidence="3 4" key="1">
    <citation type="submission" date="2019-01" db="EMBL/GenBank/DDBJ databases">
        <title>Sequencing of cultivated peanut Arachis hypogaea provides insights into genome evolution and oil improvement.</title>
        <authorList>
            <person name="Chen X."/>
        </authorList>
    </citation>
    <scope>NUCLEOTIDE SEQUENCE [LARGE SCALE GENOMIC DNA]</scope>
    <source>
        <strain evidence="4">cv. Fuhuasheng</strain>
        <tissue evidence="3">Leaves</tissue>
    </source>
</reference>
<dbReference type="InterPro" id="IPR017451">
    <property type="entry name" value="F-box-assoc_interact_dom"/>
</dbReference>
<dbReference type="PANTHER" id="PTHR31672">
    <property type="entry name" value="BNACNNG10540D PROTEIN"/>
    <property type="match status" value="1"/>
</dbReference>
<comment type="caution">
    <text evidence="3">The sequence shown here is derived from an EMBL/GenBank/DDBJ whole genome shotgun (WGS) entry which is preliminary data.</text>
</comment>
<proteinExistence type="predicted"/>
<dbReference type="Gene3D" id="1.20.1280.50">
    <property type="match status" value="1"/>
</dbReference>
<dbReference type="Proteomes" id="UP000289738">
    <property type="component" value="Unassembled WGS sequence"/>
</dbReference>
<evidence type="ECO:0000313" key="4">
    <source>
        <dbReference type="Proteomes" id="UP000289738"/>
    </source>
</evidence>
<keyword evidence="4" id="KW-1185">Reference proteome</keyword>
<accession>A0A444WNA4</accession>
<dbReference type="SMART" id="SM00256">
    <property type="entry name" value="FBOX"/>
    <property type="match status" value="1"/>
</dbReference>
<feature type="domain" description="F-box" evidence="2">
    <location>
        <begin position="18"/>
        <end position="63"/>
    </location>
</feature>
<dbReference type="InterPro" id="IPR036047">
    <property type="entry name" value="F-box-like_dom_sf"/>
</dbReference>
<dbReference type="NCBIfam" id="TIGR01640">
    <property type="entry name" value="F_box_assoc_1"/>
    <property type="match status" value="1"/>
</dbReference>
<dbReference type="STRING" id="3818.A0A444WNA4"/>
<feature type="region of interest" description="Disordered" evidence="1">
    <location>
        <begin position="384"/>
        <end position="427"/>
    </location>
</feature>
<sequence length="427" mass="49536">MAKRKNTENCSENQDHISNGFNDLPMELIREILLRLSIKQLGNLSCVSKQWQTIIYDRSFAKFHLQNSRFSTRRCLFVLDFHAYAEIVDLDSVFHLNSDSAMGSISLPFSPMKRKIHPRVHLIGSCNGLVCLHREPYSLTVWNPTTGSYKVFSYYRHIVRNSYPLEKTWNCLKPLRITLLSGFGYDESKDDYLVIAAWKDKKEENHFDFYSLRSHSWKSFDVALPNNTTRRRDPGLFFNGALHWLPEDINDDKILVFDITKKRFSVISKPEKDVISYHAKMMVLGGCLALYFTVKSSIHGKIWIMKEYKVHKSWTLYKNPKGLFQPLCVSSDGNLVGLSGNSSLMKARANVERELSYASGVHVGYHTYEDHKSIMYTQSFMPLPSEKKKKKREGQQEDDHNEVKQGKRRRSTENFTANVFESSPIFK</sequence>
<dbReference type="EMBL" id="SDMP01000028">
    <property type="protein sequence ID" value="RYQ79004.1"/>
    <property type="molecule type" value="Genomic_DNA"/>
</dbReference>
<feature type="compositionally biased region" description="Basic and acidic residues" evidence="1">
    <location>
        <begin position="393"/>
        <end position="405"/>
    </location>
</feature>
<dbReference type="PANTHER" id="PTHR31672:SF13">
    <property type="entry name" value="F-BOX PROTEIN CPR30-LIKE"/>
    <property type="match status" value="1"/>
</dbReference>
<dbReference type="InterPro" id="IPR001810">
    <property type="entry name" value="F-box_dom"/>
</dbReference>
<evidence type="ECO:0000313" key="3">
    <source>
        <dbReference type="EMBL" id="RYQ79004.1"/>
    </source>
</evidence>
<dbReference type="InterPro" id="IPR050796">
    <property type="entry name" value="SCF_F-box_component"/>
</dbReference>